<reference evidence="3 4" key="1">
    <citation type="submission" date="2020-11" db="EMBL/GenBank/DDBJ databases">
        <title>Fusibacter basophilias sp. nov.</title>
        <authorList>
            <person name="Qiu D."/>
        </authorList>
    </citation>
    <scope>NUCLEOTIDE SEQUENCE [LARGE SCALE GENOMIC DNA]</scope>
    <source>
        <strain evidence="3 4">Q10-2</strain>
    </source>
</reference>
<dbReference type="NCBIfam" id="TIGR01891">
    <property type="entry name" value="amidohydrolases"/>
    <property type="match status" value="1"/>
</dbReference>
<comment type="caution">
    <text evidence="3">The sequence shown here is derived from an EMBL/GenBank/DDBJ whole genome shotgun (WGS) entry which is preliminary data.</text>
</comment>
<keyword evidence="4" id="KW-1185">Reference proteome</keyword>
<dbReference type="InterPro" id="IPR052030">
    <property type="entry name" value="Peptidase_M20/M20A_hydrolases"/>
</dbReference>
<dbReference type="CDD" id="cd03887">
    <property type="entry name" value="M20_Acy1L2"/>
    <property type="match status" value="1"/>
</dbReference>
<evidence type="ECO:0000313" key="4">
    <source>
        <dbReference type="Proteomes" id="UP000614200"/>
    </source>
</evidence>
<name>A0ABR9ZZS9_9FIRM</name>
<accession>A0ABR9ZZS9</accession>
<dbReference type="Gene3D" id="3.30.70.360">
    <property type="match status" value="1"/>
</dbReference>
<dbReference type="InterPro" id="IPR002933">
    <property type="entry name" value="Peptidase_M20"/>
</dbReference>
<evidence type="ECO:0000259" key="2">
    <source>
        <dbReference type="Pfam" id="PF07687"/>
    </source>
</evidence>
<dbReference type="SUPFAM" id="SSF55031">
    <property type="entry name" value="Bacterial exopeptidase dimerisation domain"/>
    <property type="match status" value="1"/>
</dbReference>
<comment type="similarity">
    <text evidence="1">Belongs to the peptidase M20A family.</text>
</comment>
<dbReference type="Pfam" id="PF07687">
    <property type="entry name" value="M20_dimer"/>
    <property type="match status" value="1"/>
</dbReference>
<dbReference type="Proteomes" id="UP000614200">
    <property type="component" value="Unassembled WGS sequence"/>
</dbReference>
<protein>
    <recommendedName>
        <fullName evidence="1">Peptidase M20 domain-containing protein 2</fullName>
    </recommendedName>
</protein>
<gene>
    <name evidence="3" type="ORF">ISU02_20550</name>
</gene>
<dbReference type="PIRSF" id="PIRSF037226">
    <property type="entry name" value="Amidohydrolase_ACY1L2_prd"/>
    <property type="match status" value="1"/>
</dbReference>
<organism evidence="3 4">
    <name type="scientific">Fusibacter ferrireducens</name>
    <dbReference type="NCBI Taxonomy" id="2785058"/>
    <lineage>
        <taxon>Bacteria</taxon>
        <taxon>Bacillati</taxon>
        <taxon>Bacillota</taxon>
        <taxon>Clostridia</taxon>
        <taxon>Eubacteriales</taxon>
        <taxon>Eubacteriales Family XII. Incertae Sedis</taxon>
        <taxon>Fusibacter</taxon>
    </lineage>
</organism>
<dbReference type="InterPro" id="IPR011650">
    <property type="entry name" value="Peptidase_M20_dimer"/>
</dbReference>
<dbReference type="InterPro" id="IPR017439">
    <property type="entry name" value="Amidohydrolase"/>
</dbReference>
<dbReference type="PANTHER" id="PTHR30575">
    <property type="entry name" value="PEPTIDASE M20"/>
    <property type="match status" value="1"/>
</dbReference>
<dbReference type="InterPro" id="IPR036264">
    <property type="entry name" value="Bact_exopeptidase_dim_dom"/>
</dbReference>
<dbReference type="Gene3D" id="3.40.630.10">
    <property type="entry name" value="Zn peptidases"/>
    <property type="match status" value="1"/>
</dbReference>
<dbReference type="SUPFAM" id="SSF53187">
    <property type="entry name" value="Zn-dependent exopeptidases"/>
    <property type="match status" value="1"/>
</dbReference>
<sequence>MEQVREKSENLMPELKLLSQSIYDEPELGNEEFKSAQKHISLLKKYGFQVTQPYLEVETGFKAIYKSQKEGPTIAYLCEYDALPGIGHGCGHNILGTTSTGAGIVLKSLIDEIGGTVIVFGTPAEETSGAKVKYADEGAFEDVDIALVAHPNSQYNRSGKSLAMEAIQFDYHGKTSHAAAAPEKGINALDAVINTFNNINALRQQTASDARIHGVIKAGGEAANIIPEHTMAQFYVRAQTKTYLNELVKKVKACAEGASMAAGTSLEISNYEYSYDNLVTNETLSQLFVDQLDTLGVVGVSDARDSFGSLDAGNVSHKCPTIHPYFDIVGDPSVAAHTRKFAESTLTDYAYENMQIVICALVLTAVKVIENKAILDQIKAEFDAQVK</sequence>
<dbReference type="Pfam" id="PF01546">
    <property type="entry name" value="Peptidase_M20"/>
    <property type="match status" value="1"/>
</dbReference>
<feature type="domain" description="Peptidase M20 dimerisation" evidence="2">
    <location>
        <begin position="171"/>
        <end position="256"/>
    </location>
</feature>
<proteinExistence type="inferred from homology"/>
<evidence type="ECO:0000313" key="3">
    <source>
        <dbReference type="EMBL" id="MBF4695491.1"/>
    </source>
</evidence>
<dbReference type="PANTHER" id="PTHR30575:SF0">
    <property type="entry name" value="XAA-ARG DIPEPTIDASE"/>
    <property type="match status" value="1"/>
</dbReference>
<dbReference type="InterPro" id="IPR017144">
    <property type="entry name" value="Xaa-Arg_dipeptidase"/>
</dbReference>
<dbReference type="EMBL" id="JADKNH010000016">
    <property type="protein sequence ID" value="MBF4695491.1"/>
    <property type="molecule type" value="Genomic_DNA"/>
</dbReference>
<evidence type="ECO:0000256" key="1">
    <source>
        <dbReference type="PIRNR" id="PIRNR037226"/>
    </source>
</evidence>